<evidence type="ECO:0000313" key="4">
    <source>
        <dbReference type="EMBL" id="QDU56871.1"/>
    </source>
</evidence>
<dbReference type="SUPFAM" id="SSF53383">
    <property type="entry name" value="PLP-dependent transferases"/>
    <property type="match status" value="1"/>
</dbReference>
<dbReference type="EC" id="2.6.1.-" evidence="4"/>
<comment type="cofactor">
    <cofactor evidence="1">
        <name>pyridoxal 5'-phosphate</name>
        <dbReference type="ChEBI" id="CHEBI:597326"/>
    </cofactor>
</comment>
<feature type="domain" description="Amidohydrolase-related" evidence="3">
    <location>
        <begin position="96"/>
        <end position="339"/>
    </location>
</feature>
<dbReference type="AlphaFoldDB" id="A0A518AQ70"/>
<reference evidence="4 5" key="1">
    <citation type="submission" date="2019-02" db="EMBL/GenBank/DDBJ databases">
        <title>Deep-cultivation of Planctomycetes and their phenomic and genomic characterization uncovers novel biology.</title>
        <authorList>
            <person name="Wiegand S."/>
            <person name="Jogler M."/>
            <person name="Boedeker C."/>
            <person name="Pinto D."/>
            <person name="Vollmers J."/>
            <person name="Rivas-Marin E."/>
            <person name="Kohn T."/>
            <person name="Peeters S.H."/>
            <person name="Heuer A."/>
            <person name="Rast P."/>
            <person name="Oberbeckmann S."/>
            <person name="Bunk B."/>
            <person name="Jeske O."/>
            <person name="Meyerdierks A."/>
            <person name="Storesund J.E."/>
            <person name="Kallscheuer N."/>
            <person name="Luecker S."/>
            <person name="Lage O.M."/>
            <person name="Pohl T."/>
            <person name="Merkel B.J."/>
            <person name="Hornburger P."/>
            <person name="Mueller R.-W."/>
            <person name="Bruemmer F."/>
            <person name="Labrenz M."/>
            <person name="Spormann A.M."/>
            <person name="Op den Camp H."/>
            <person name="Overmann J."/>
            <person name="Amann R."/>
            <person name="Jetten M.S.M."/>
            <person name="Mascher T."/>
            <person name="Medema M.H."/>
            <person name="Devos D.P."/>
            <person name="Kaster A.-K."/>
            <person name="Ovreas L."/>
            <person name="Rohde M."/>
            <person name="Galperin M.Y."/>
            <person name="Jogler C."/>
        </authorList>
    </citation>
    <scope>NUCLEOTIDE SEQUENCE [LARGE SCALE GENOMIC DNA]</scope>
    <source>
        <strain evidence="4 5">Pan181</strain>
    </source>
</reference>
<dbReference type="Pfam" id="PF04909">
    <property type="entry name" value="Amidohydro_2"/>
    <property type="match status" value="1"/>
</dbReference>
<name>A0A518AQ70_9BACT</name>
<dbReference type="Proteomes" id="UP000315750">
    <property type="component" value="Chromosome"/>
</dbReference>
<dbReference type="InterPro" id="IPR015422">
    <property type="entry name" value="PyrdxlP-dep_Trfase_small"/>
</dbReference>
<organism evidence="4 5">
    <name type="scientific">Aeoliella mucimassa</name>
    <dbReference type="NCBI Taxonomy" id="2527972"/>
    <lineage>
        <taxon>Bacteria</taxon>
        <taxon>Pseudomonadati</taxon>
        <taxon>Planctomycetota</taxon>
        <taxon>Planctomycetia</taxon>
        <taxon>Pirellulales</taxon>
        <taxon>Lacipirellulaceae</taxon>
        <taxon>Aeoliella</taxon>
    </lineage>
</organism>
<dbReference type="InterPro" id="IPR015424">
    <property type="entry name" value="PyrdxlP-dep_Trfase"/>
</dbReference>
<dbReference type="Pfam" id="PF00202">
    <property type="entry name" value="Aminotran_3"/>
    <property type="match status" value="1"/>
</dbReference>
<dbReference type="Gene3D" id="3.90.1150.10">
    <property type="entry name" value="Aspartate Aminotransferase, domain 1"/>
    <property type="match status" value="1"/>
</dbReference>
<keyword evidence="2" id="KW-0663">Pyridoxal phosphate</keyword>
<dbReference type="PANTHER" id="PTHR43713:SF3">
    <property type="entry name" value="GLUTAMATE-1-SEMIALDEHYDE 2,1-AMINOMUTASE 1, CHLOROPLASTIC-RELATED"/>
    <property type="match status" value="1"/>
</dbReference>
<dbReference type="GO" id="GO:0030170">
    <property type="term" value="F:pyridoxal phosphate binding"/>
    <property type="evidence" value="ECO:0007669"/>
    <property type="project" value="InterPro"/>
</dbReference>
<dbReference type="KEGG" id="amuc:Pan181_30830"/>
<gene>
    <name evidence="4" type="primary">kat</name>
    <name evidence="4" type="ORF">Pan181_30830</name>
</gene>
<proteinExistence type="predicted"/>
<dbReference type="InterPro" id="IPR015421">
    <property type="entry name" value="PyrdxlP-dep_Trfase_major"/>
</dbReference>
<dbReference type="InterPro" id="IPR005814">
    <property type="entry name" value="Aminotrans_3"/>
</dbReference>
<evidence type="ECO:0000256" key="2">
    <source>
        <dbReference type="ARBA" id="ARBA00022898"/>
    </source>
</evidence>
<dbReference type="GO" id="GO:0008483">
    <property type="term" value="F:transaminase activity"/>
    <property type="evidence" value="ECO:0007669"/>
    <property type="project" value="UniProtKB-KW"/>
</dbReference>
<dbReference type="RefSeq" id="WP_197528366.1">
    <property type="nucleotide sequence ID" value="NZ_CP036278.1"/>
</dbReference>
<keyword evidence="5" id="KW-1185">Reference proteome</keyword>
<protein>
    <submittedName>
        <fullName evidence="4">3-aminobutyryl-CoA aminotransferase</fullName>
        <ecNumber evidence="4">2.6.1.-</ecNumber>
    </submittedName>
</protein>
<keyword evidence="4" id="KW-0032">Aminotransferase</keyword>
<sequence length="785" mass="86767">MVEQRRLTDKTRAVFEENTQLLREACHDYLPSTCFDFHAHLYYRDHGSSSLPDHLGNRDSWVGIEHWQASLDEWMGECSPTAGLFFAYPKRGIDIAAANDFVLSEVANSRESKALLLVTPSDERREVESQIVEHPQYVSGFKVYHCYAERPQTQEAEVGEFLPEWCWELADAYKLVIMLHLVKQHALADRGNQAYLLEHSARYPNARLVLAHAGRGFCSDHTVRGVAALRALTNVYFDTSVICEAPAFDAILTEFGPEHLLFGSDFPVSEMLGRAVSVGDRFIWLDETAIQHCSAGDVHPTLVGIESLKALVTAFHRAGLSKHEVELVMQGNARRLLGLDVSSPTATHDLYQHAKQLIPGGTQLLSKRPEMFAPNAWPAYYRQAQGCEVVDLGGRKFLDFSTSGIGACLLGFADPEVNAAVINRVRRGSMCSQNAPEEVELAERLLAIHPWAERARFTRTGGEANAVAIRVARASTGRDLVAFCGYHGWSDWYLATNLPTSEGSQSDRLQQHLLPGLEPSGVPIGLAGTVVPFGYNQLEELRQIVSTKGDRLAAVIMEPFRYTEPEAGFLSGVRTLCDECGAVLIFDEITSGWRFNLGGFHLQAGITPDMAVFAKSMSNGFPMAAIIGTQGVMEAFQQTFISSTYWTEAIGPTAALATITKLEQQQVHQQLAHVGREFRGRLLELADRYELPLRISGRDALQHLSLECEQAAAVGTLFTVEMLKRGVLAGAGFYPTLAHREEHVEQFMQQANDALSQVAEALRQGDVEQRLPGGPRQTGFARLVS</sequence>
<dbReference type="Gene3D" id="3.40.640.10">
    <property type="entry name" value="Type I PLP-dependent aspartate aminotransferase-like (Major domain)"/>
    <property type="match status" value="1"/>
</dbReference>
<dbReference type="PANTHER" id="PTHR43713">
    <property type="entry name" value="GLUTAMATE-1-SEMIALDEHYDE 2,1-AMINOMUTASE"/>
    <property type="match status" value="1"/>
</dbReference>
<dbReference type="GO" id="GO:0016787">
    <property type="term" value="F:hydrolase activity"/>
    <property type="evidence" value="ECO:0007669"/>
    <property type="project" value="InterPro"/>
</dbReference>
<dbReference type="Gene3D" id="3.20.20.140">
    <property type="entry name" value="Metal-dependent hydrolases"/>
    <property type="match status" value="1"/>
</dbReference>
<dbReference type="InterPro" id="IPR032466">
    <property type="entry name" value="Metal_Hydrolase"/>
</dbReference>
<dbReference type="SUPFAM" id="SSF51556">
    <property type="entry name" value="Metallo-dependent hydrolases"/>
    <property type="match status" value="1"/>
</dbReference>
<evidence type="ECO:0000313" key="5">
    <source>
        <dbReference type="Proteomes" id="UP000315750"/>
    </source>
</evidence>
<accession>A0A518AQ70</accession>
<keyword evidence="4" id="KW-0808">Transferase</keyword>
<evidence type="ECO:0000259" key="3">
    <source>
        <dbReference type="Pfam" id="PF04909"/>
    </source>
</evidence>
<evidence type="ECO:0000256" key="1">
    <source>
        <dbReference type="ARBA" id="ARBA00001933"/>
    </source>
</evidence>
<dbReference type="EMBL" id="CP036278">
    <property type="protein sequence ID" value="QDU56871.1"/>
    <property type="molecule type" value="Genomic_DNA"/>
</dbReference>
<dbReference type="InterPro" id="IPR006680">
    <property type="entry name" value="Amidohydro-rel"/>
</dbReference>